<dbReference type="OrthoDB" id="10572801at2759"/>
<evidence type="ECO:0000259" key="2">
    <source>
        <dbReference type="Pfam" id="PF07651"/>
    </source>
</evidence>
<dbReference type="GO" id="GO:0032050">
    <property type="term" value="F:clathrin heavy chain binding"/>
    <property type="evidence" value="ECO:0007669"/>
    <property type="project" value="TreeGrafter"/>
</dbReference>
<reference evidence="3" key="1">
    <citation type="submission" date="2022-04" db="EMBL/GenBank/DDBJ databases">
        <title>Carnegiea gigantea Genome sequencing and assembly v2.</title>
        <authorList>
            <person name="Copetti D."/>
            <person name="Sanderson M.J."/>
            <person name="Burquez A."/>
            <person name="Wojciechowski M.F."/>
        </authorList>
    </citation>
    <scope>NUCLEOTIDE SEQUENCE</scope>
    <source>
        <strain evidence="3">SGP5-SGP5p</strain>
        <tissue evidence="3">Aerial part</tissue>
    </source>
</reference>
<dbReference type="PANTHER" id="PTHR22951">
    <property type="entry name" value="CLATHRIN ASSEMBLY PROTEIN"/>
    <property type="match status" value="1"/>
</dbReference>
<dbReference type="InterPro" id="IPR045192">
    <property type="entry name" value="AP180-like"/>
</dbReference>
<dbReference type="GO" id="GO:0006900">
    <property type="term" value="P:vesicle budding from membrane"/>
    <property type="evidence" value="ECO:0007669"/>
    <property type="project" value="TreeGrafter"/>
</dbReference>
<name>A0A9Q1K0W8_9CARY</name>
<comment type="caution">
    <text evidence="3">The sequence shown here is derived from an EMBL/GenBank/DDBJ whole genome shotgun (WGS) entry which is preliminary data.</text>
</comment>
<dbReference type="Proteomes" id="UP001153076">
    <property type="component" value="Unassembled WGS sequence"/>
</dbReference>
<evidence type="ECO:0000256" key="1">
    <source>
        <dbReference type="SAM" id="MobiDB-lite"/>
    </source>
</evidence>
<dbReference type="GO" id="GO:0005546">
    <property type="term" value="F:phosphatidylinositol-4,5-bisphosphate binding"/>
    <property type="evidence" value="ECO:0007669"/>
    <property type="project" value="TreeGrafter"/>
</dbReference>
<dbReference type="AlphaFoldDB" id="A0A9Q1K0W8"/>
<feature type="region of interest" description="Disordered" evidence="1">
    <location>
        <begin position="86"/>
        <end position="117"/>
    </location>
</feature>
<sequence length="168" mass="18730">MTAPEGAARGNYVIQYALALVLKESFKIYCAINDGIINLVDKRPQSFLATMEEYIKEAPRMVFVPSQQLEFPERLQLTYRAEDAPLEDDISAPEEPQQAAPEDLGHAVEPSEASPAPLPAANVDSGDLLVGLLRLDIIFDSYQNFATIVKNKGWEMWNIEFLIVTNNC</sequence>
<accession>A0A9Q1K0W8</accession>
<proteinExistence type="predicted"/>
<protein>
    <recommendedName>
        <fullName evidence="2">AP180 N-terminal homology (ANTH) domain-containing protein</fullName>
    </recommendedName>
</protein>
<dbReference type="GO" id="GO:0030136">
    <property type="term" value="C:clathrin-coated vesicle"/>
    <property type="evidence" value="ECO:0007669"/>
    <property type="project" value="InterPro"/>
</dbReference>
<dbReference type="SUPFAM" id="SSF89009">
    <property type="entry name" value="GAT-like domain"/>
    <property type="match status" value="1"/>
</dbReference>
<dbReference type="InterPro" id="IPR011417">
    <property type="entry name" value="ANTH_dom"/>
</dbReference>
<dbReference type="EMBL" id="JAKOGI010000456">
    <property type="protein sequence ID" value="KAJ8434735.1"/>
    <property type="molecule type" value="Genomic_DNA"/>
</dbReference>
<dbReference type="PANTHER" id="PTHR22951:SF89">
    <property type="entry name" value="OS05G0549000 PROTEIN"/>
    <property type="match status" value="1"/>
</dbReference>
<evidence type="ECO:0000313" key="4">
    <source>
        <dbReference type="Proteomes" id="UP001153076"/>
    </source>
</evidence>
<dbReference type="Pfam" id="PF07651">
    <property type="entry name" value="ANTH"/>
    <property type="match status" value="1"/>
</dbReference>
<gene>
    <name evidence="3" type="ORF">Cgig2_012656</name>
</gene>
<dbReference type="GO" id="GO:0072583">
    <property type="term" value="P:clathrin-dependent endocytosis"/>
    <property type="evidence" value="ECO:0007669"/>
    <property type="project" value="InterPro"/>
</dbReference>
<keyword evidence="4" id="KW-1185">Reference proteome</keyword>
<dbReference type="InterPro" id="IPR014712">
    <property type="entry name" value="ANTH_dom_sf"/>
</dbReference>
<evidence type="ECO:0000313" key="3">
    <source>
        <dbReference type="EMBL" id="KAJ8434735.1"/>
    </source>
</evidence>
<dbReference type="GO" id="GO:0000149">
    <property type="term" value="F:SNARE binding"/>
    <property type="evidence" value="ECO:0007669"/>
    <property type="project" value="TreeGrafter"/>
</dbReference>
<feature type="domain" description="AP180 N-terminal homology (ANTH)" evidence="2">
    <location>
        <begin position="3"/>
        <end position="43"/>
    </location>
</feature>
<dbReference type="Gene3D" id="1.20.58.150">
    <property type="entry name" value="ANTH domain"/>
    <property type="match status" value="1"/>
</dbReference>
<organism evidence="3 4">
    <name type="scientific">Carnegiea gigantea</name>
    <dbReference type="NCBI Taxonomy" id="171969"/>
    <lineage>
        <taxon>Eukaryota</taxon>
        <taxon>Viridiplantae</taxon>
        <taxon>Streptophyta</taxon>
        <taxon>Embryophyta</taxon>
        <taxon>Tracheophyta</taxon>
        <taxon>Spermatophyta</taxon>
        <taxon>Magnoliopsida</taxon>
        <taxon>eudicotyledons</taxon>
        <taxon>Gunneridae</taxon>
        <taxon>Pentapetalae</taxon>
        <taxon>Caryophyllales</taxon>
        <taxon>Cactineae</taxon>
        <taxon>Cactaceae</taxon>
        <taxon>Cactoideae</taxon>
        <taxon>Echinocereeae</taxon>
        <taxon>Carnegiea</taxon>
    </lineage>
</organism>
<dbReference type="GO" id="GO:0005545">
    <property type="term" value="F:1-phosphatidylinositol binding"/>
    <property type="evidence" value="ECO:0007669"/>
    <property type="project" value="InterPro"/>
</dbReference>
<dbReference type="GO" id="GO:0005905">
    <property type="term" value="C:clathrin-coated pit"/>
    <property type="evidence" value="ECO:0007669"/>
    <property type="project" value="TreeGrafter"/>
</dbReference>
<dbReference type="GO" id="GO:0048268">
    <property type="term" value="P:clathrin coat assembly"/>
    <property type="evidence" value="ECO:0007669"/>
    <property type="project" value="InterPro"/>
</dbReference>